<gene>
    <name evidence="3" type="ORF">FHR82_008377</name>
</gene>
<organism evidence="3 4">
    <name type="scientific">Actinophytocola algeriensis</name>
    <dbReference type="NCBI Taxonomy" id="1768010"/>
    <lineage>
        <taxon>Bacteria</taxon>
        <taxon>Bacillati</taxon>
        <taxon>Actinomycetota</taxon>
        <taxon>Actinomycetes</taxon>
        <taxon>Pseudonocardiales</taxon>
        <taxon>Pseudonocardiaceae</taxon>
    </lineage>
</organism>
<reference evidence="3 4" key="1">
    <citation type="submission" date="2020-08" db="EMBL/GenBank/DDBJ databases">
        <title>Genomic Encyclopedia of Type Strains, Phase III (KMG-III): the genomes of soil and plant-associated and newly described type strains.</title>
        <authorList>
            <person name="Whitman W."/>
        </authorList>
    </citation>
    <scope>NUCLEOTIDE SEQUENCE [LARGE SCALE GENOMIC DNA]</scope>
    <source>
        <strain evidence="3 4">CECT 8960</strain>
    </source>
</reference>
<feature type="compositionally biased region" description="Low complexity" evidence="1">
    <location>
        <begin position="181"/>
        <end position="214"/>
    </location>
</feature>
<evidence type="ECO:0000256" key="1">
    <source>
        <dbReference type="SAM" id="MobiDB-lite"/>
    </source>
</evidence>
<dbReference type="Pfam" id="PF17270">
    <property type="entry name" value="DUF5336"/>
    <property type="match status" value="1"/>
</dbReference>
<feature type="compositionally biased region" description="Gly residues" evidence="1">
    <location>
        <begin position="1"/>
        <end position="13"/>
    </location>
</feature>
<evidence type="ECO:0008006" key="5">
    <source>
        <dbReference type="Google" id="ProtNLM"/>
    </source>
</evidence>
<dbReference type="RefSeq" id="WP_184816070.1">
    <property type="nucleotide sequence ID" value="NZ_JACHJQ010000011.1"/>
</dbReference>
<name>A0A7W7VJ21_9PSEU</name>
<proteinExistence type="predicted"/>
<keyword evidence="2" id="KW-1133">Transmembrane helix</keyword>
<feature type="region of interest" description="Disordered" evidence="1">
    <location>
        <begin position="1"/>
        <end position="28"/>
    </location>
</feature>
<feature type="compositionally biased region" description="Pro residues" evidence="1">
    <location>
        <begin position="215"/>
        <end position="226"/>
    </location>
</feature>
<keyword evidence="4" id="KW-1185">Reference proteome</keyword>
<keyword evidence="2" id="KW-0812">Transmembrane</keyword>
<dbReference type="Proteomes" id="UP000520767">
    <property type="component" value="Unassembled WGS sequence"/>
</dbReference>
<feature type="transmembrane region" description="Helical" evidence="2">
    <location>
        <begin position="97"/>
        <end position="116"/>
    </location>
</feature>
<keyword evidence="2" id="KW-0472">Membrane</keyword>
<accession>A0A7W7VJ21</accession>
<feature type="transmembrane region" description="Helical" evidence="2">
    <location>
        <begin position="39"/>
        <end position="60"/>
    </location>
</feature>
<sequence>MTFPGGAPGGYPGQGPQQHQPGPYGPPPGGGMKLGLPTILHLVILGLGLINFFVGFADVFDGGDGYFANASTIPALFLLGGLFSLPAILPGDNKKPGIPPAAFSVAAMLTVLFLTFSTDPDVGTGTILIMVFGILQGLGSIGAFLLDQGILKMPAPNPYGHGQAGGAFPPSGQFPAPPQQQPGQPGQFGAPPGQQTTFAPQQGQFGQPGQQPGQPGTPPGGYPQQG</sequence>
<dbReference type="AlphaFoldDB" id="A0A7W7VJ21"/>
<comment type="caution">
    <text evidence="3">The sequence shown here is derived from an EMBL/GenBank/DDBJ whole genome shotgun (WGS) entry which is preliminary data.</text>
</comment>
<evidence type="ECO:0000313" key="3">
    <source>
        <dbReference type="EMBL" id="MBB4912106.1"/>
    </source>
</evidence>
<dbReference type="EMBL" id="JACHJQ010000011">
    <property type="protein sequence ID" value="MBB4912106.1"/>
    <property type="molecule type" value="Genomic_DNA"/>
</dbReference>
<feature type="transmembrane region" description="Helical" evidence="2">
    <location>
        <begin position="66"/>
        <end position="85"/>
    </location>
</feature>
<protein>
    <recommendedName>
        <fullName evidence="5">34 kDa antigenic protein</fullName>
    </recommendedName>
</protein>
<feature type="transmembrane region" description="Helical" evidence="2">
    <location>
        <begin position="122"/>
        <end position="146"/>
    </location>
</feature>
<feature type="region of interest" description="Disordered" evidence="1">
    <location>
        <begin position="161"/>
        <end position="226"/>
    </location>
</feature>
<dbReference type="InterPro" id="IPR035166">
    <property type="entry name" value="DUF5336"/>
</dbReference>
<evidence type="ECO:0000313" key="4">
    <source>
        <dbReference type="Proteomes" id="UP000520767"/>
    </source>
</evidence>
<evidence type="ECO:0000256" key="2">
    <source>
        <dbReference type="SAM" id="Phobius"/>
    </source>
</evidence>